<evidence type="ECO:0000313" key="2">
    <source>
        <dbReference type="Proteomes" id="UP000759443"/>
    </source>
</evidence>
<dbReference type="EMBL" id="JAGGJU010000005">
    <property type="protein sequence ID" value="MBP1850543.1"/>
    <property type="molecule type" value="Genomic_DNA"/>
</dbReference>
<accession>A0ABS4DXX8</accession>
<sequence length="58" mass="6694">MTGLLPYIYRWDRQGRKGEPCELLVRGRTMNSCLVRFADGYTMVTSRNAIMKNKQVPA</sequence>
<comment type="caution">
    <text evidence="1">The sequence shown here is derived from an EMBL/GenBank/DDBJ whole genome shotgun (WGS) entry which is preliminary data.</text>
</comment>
<proteinExistence type="predicted"/>
<dbReference type="Proteomes" id="UP000759443">
    <property type="component" value="Unassembled WGS sequence"/>
</dbReference>
<name>A0ABS4DXX8_9HYPH</name>
<evidence type="ECO:0000313" key="1">
    <source>
        <dbReference type="EMBL" id="MBP1850543.1"/>
    </source>
</evidence>
<reference evidence="1 2" key="1">
    <citation type="submission" date="2021-03" db="EMBL/GenBank/DDBJ databases">
        <title>Genomic Encyclopedia of Type Strains, Phase IV (KMG-IV): sequencing the most valuable type-strain genomes for metagenomic binning, comparative biology and taxonomic classification.</title>
        <authorList>
            <person name="Goeker M."/>
        </authorList>
    </citation>
    <scope>NUCLEOTIDE SEQUENCE [LARGE SCALE GENOMIC DNA]</scope>
    <source>
        <strain evidence="1 2">DSM 21600</strain>
    </source>
</reference>
<gene>
    <name evidence="1" type="ORF">J2Z17_001980</name>
</gene>
<organism evidence="1 2">
    <name type="scientific">Rhizobium halophytocola</name>
    <dbReference type="NCBI Taxonomy" id="735519"/>
    <lineage>
        <taxon>Bacteria</taxon>
        <taxon>Pseudomonadati</taxon>
        <taxon>Pseudomonadota</taxon>
        <taxon>Alphaproteobacteria</taxon>
        <taxon>Hyphomicrobiales</taxon>
        <taxon>Rhizobiaceae</taxon>
        <taxon>Rhizobium/Agrobacterium group</taxon>
        <taxon>Rhizobium</taxon>
    </lineage>
</organism>
<keyword evidence="2" id="KW-1185">Reference proteome</keyword>
<protein>
    <submittedName>
        <fullName evidence="1">Uncharacterized protein</fullName>
    </submittedName>
</protein>